<dbReference type="InterPro" id="IPR010985">
    <property type="entry name" value="Ribbon_hlx_hlx"/>
</dbReference>
<dbReference type="InterPro" id="IPR013321">
    <property type="entry name" value="Arc_rbn_hlx_hlx"/>
</dbReference>
<feature type="domain" description="Ribbon-helix-helix protein CopG" evidence="1">
    <location>
        <begin position="7"/>
        <end position="42"/>
    </location>
</feature>
<evidence type="ECO:0000313" key="3">
    <source>
        <dbReference type="Proteomes" id="UP000663923"/>
    </source>
</evidence>
<dbReference type="InterPro" id="IPR002145">
    <property type="entry name" value="CopG"/>
</dbReference>
<dbReference type="Pfam" id="PF01402">
    <property type="entry name" value="RHH_1"/>
    <property type="match status" value="1"/>
</dbReference>
<sequence length="79" mass="8933">MTRILADLPEEDVEWLDALASEQGKSRAALLREAVEAFRARESQDGIAKYFGLWARHGSHVDGLDYDGKVRSDWDGVRE</sequence>
<dbReference type="EMBL" id="CP071794">
    <property type="protein sequence ID" value="QTD56536.1"/>
    <property type="molecule type" value="Genomic_DNA"/>
</dbReference>
<keyword evidence="3" id="KW-1185">Reference proteome</keyword>
<organism evidence="2 3">
    <name type="scientific">Parasphingorhabdus cellanae</name>
    <dbReference type="NCBI Taxonomy" id="2806553"/>
    <lineage>
        <taxon>Bacteria</taxon>
        <taxon>Pseudomonadati</taxon>
        <taxon>Pseudomonadota</taxon>
        <taxon>Alphaproteobacteria</taxon>
        <taxon>Sphingomonadales</taxon>
        <taxon>Sphingomonadaceae</taxon>
        <taxon>Parasphingorhabdus</taxon>
    </lineage>
</organism>
<dbReference type="Proteomes" id="UP000663923">
    <property type="component" value="Chromosome"/>
</dbReference>
<dbReference type="RefSeq" id="WP_207988356.1">
    <property type="nucleotide sequence ID" value="NZ_CP071794.1"/>
</dbReference>
<name>A0ABX7T4S5_9SPHN</name>
<proteinExistence type="predicted"/>
<dbReference type="Gene3D" id="1.10.1220.10">
    <property type="entry name" value="Met repressor-like"/>
    <property type="match status" value="1"/>
</dbReference>
<protein>
    <submittedName>
        <fullName evidence="2">CopG family transcriptional regulator</fullName>
    </submittedName>
</protein>
<reference evidence="2 3" key="1">
    <citation type="submission" date="2021-03" db="EMBL/GenBank/DDBJ databases">
        <title>Complete genome of Parasphingorhabdus_sp.JHSY0214.</title>
        <authorList>
            <person name="Yoo J.H."/>
            <person name="Bae J.W."/>
        </authorList>
    </citation>
    <scope>NUCLEOTIDE SEQUENCE [LARGE SCALE GENOMIC DNA]</scope>
    <source>
        <strain evidence="2 3">JHSY0214</strain>
    </source>
</reference>
<evidence type="ECO:0000259" key="1">
    <source>
        <dbReference type="Pfam" id="PF01402"/>
    </source>
</evidence>
<evidence type="ECO:0000313" key="2">
    <source>
        <dbReference type="EMBL" id="QTD56536.1"/>
    </source>
</evidence>
<dbReference type="SUPFAM" id="SSF47598">
    <property type="entry name" value="Ribbon-helix-helix"/>
    <property type="match status" value="1"/>
</dbReference>
<gene>
    <name evidence="2" type="ORF">J4G78_02765</name>
</gene>
<accession>A0ABX7T4S5</accession>